<evidence type="ECO:0000313" key="3">
    <source>
        <dbReference type="EMBL" id="BDR80998.1"/>
    </source>
</evidence>
<dbReference type="RefSeq" id="WP_317724957.1">
    <property type="nucleotide sequence ID" value="NZ_AP026818.1"/>
</dbReference>
<dbReference type="AlphaFoldDB" id="A0ABC8EBI6"/>
<organism evidence="3 4">
    <name type="scientific">Clostridium tetani</name>
    <dbReference type="NCBI Taxonomy" id="1513"/>
    <lineage>
        <taxon>Bacteria</taxon>
        <taxon>Bacillati</taxon>
        <taxon>Bacillota</taxon>
        <taxon>Clostridia</taxon>
        <taxon>Eubacteriales</taxon>
        <taxon>Clostridiaceae</taxon>
        <taxon>Clostridium</taxon>
    </lineage>
</organism>
<evidence type="ECO:0000259" key="2">
    <source>
        <dbReference type="Pfam" id="PF21522"/>
    </source>
</evidence>
<protein>
    <recommendedName>
        <fullName evidence="5">ParM/StbA family protein</fullName>
    </recommendedName>
</protein>
<name>A0ABC8EBI6_CLOTA</name>
<dbReference type="InterPro" id="IPR043129">
    <property type="entry name" value="ATPase_NBD"/>
</dbReference>
<sequence>MKRGIDVGNYSLKEYPGTNIKSLVTTEENILGSKLTLEYEDKTYYIGEGNFETELNKSTKNNFLPLLLTGIAINSTKNNVFQQVVCGLPINQYKVNKEYLEDMVLSNKVRNIKLKGESRKIIVSDFRVYPEGIGTYYTLNTNDDVIIVDIGGRTTDMAYIVDGKLKTSSTVAVGTLNIYKDIADRLNALYSLDLDIPIAERILDRGYLKVDGDNIDLAFITNILKRNFIKINDDLCMKFPARTEKIILVGGGYKIFEKAFKNRYKNSYVADNPIYANAIGFRKVADMLWQ</sequence>
<feature type="domain" description="Actin homologue MreB-like C-terminal" evidence="2">
    <location>
        <begin position="147"/>
        <end position="261"/>
    </location>
</feature>
<dbReference type="SUPFAM" id="SSF53067">
    <property type="entry name" value="Actin-like ATPase domain"/>
    <property type="match status" value="2"/>
</dbReference>
<dbReference type="Proteomes" id="UP001321763">
    <property type="component" value="Chromosome"/>
</dbReference>
<proteinExistence type="predicted"/>
<evidence type="ECO:0000313" key="4">
    <source>
        <dbReference type="Proteomes" id="UP001321763"/>
    </source>
</evidence>
<evidence type="ECO:0008006" key="5">
    <source>
        <dbReference type="Google" id="ProtNLM"/>
    </source>
</evidence>
<evidence type="ECO:0000259" key="1">
    <source>
        <dbReference type="Pfam" id="PF17989"/>
    </source>
</evidence>
<reference evidence="3 4" key="1">
    <citation type="submission" date="2022-09" db="EMBL/GenBank/DDBJ databases">
        <title>complete genome sequences of Clostridium tetani str. KHSU-234311-028 isolated from soil.</title>
        <authorList>
            <person name="Sekizuka T."/>
            <person name="Shitada C."/>
            <person name="Takahashi M."/>
            <person name="Kuroda M."/>
        </authorList>
    </citation>
    <scope>NUCLEOTIDE SEQUENCE [LARGE SCALE GENOMIC DNA]</scope>
    <source>
        <strain evidence="3 4">KHSU-234311-028</strain>
    </source>
</reference>
<dbReference type="InterPro" id="IPR049067">
    <property type="entry name" value="MreB-like_C"/>
</dbReference>
<accession>A0ABC8EBI6</accession>
<gene>
    <name evidence="3" type="ORF">K234311028_12440</name>
</gene>
<dbReference type="Pfam" id="PF17989">
    <property type="entry name" value="ALP_N"/>
    <property type="match status" value="1"/>
</dbReference>
<dbReference type="InterPro" id="IPR040607">
    <property type="entry name" value="ALP_N"/>
</dbReference>
<dbReference type="Gene3D" id="3.30.420.40">
    <property type="match status" value="2"/>
</dbReference>
<dbReference type="Pfam" id="PF21522">
    <property type="entry name" value="MreB-like_C"/>
    <property type="match status" value="1"/>
</dbReference>
<feature type="domain" description="Actin-like protein N-terminal" evidence="1">
    <location>
        <begin position="4"/>
        <end position="134"/>
    </location>
</feature>
<dbReference type="EMBL" id="AP026818">
    <property type="protein sequence ID" value="BDR80998.1"/>
    <property type="molecule type" value="Genomic_DNA"/>
</dbReference>